<dbReference type="Pfam" id="PF02581">
    <property type="entry name" value="TMP-TENI"/>
    <property type="match status" value="1"/>
</dbReference>
<accession>A0A0F7PCS1</accession>
<feature type="binding site" evidence="9">
    <location>
        <begin position="134"/>
        <end position="136"/>
    </location>
    <ligand>
        <name>2-[(2R,5Z)-2-carboxy-4-methylthiazol-5(2H)-ylidene]ethyl phosphate</name>
        <dbReference type="ChEBI" id="CHEBI:62899"/>
    </ligand>
</feature>
<keyword evidence="4 9" id="KW-0460">Magnesium</keyword>
<comment type="catalytic activity">
    <reaction evidence="7 9 10">
        <text>2-(2-carboxy-4-methylthiazol-5-yl)ethyl phosphate + 4-amino-2-methyl-5-(diphosphooxymethyl)pyrimidine + 2 H(+) = thiamine phosphate + CO2 + diphosphate</text>
        <dbReference type="Rhea" id="RHEA:47848"/>
        <dbReference type="ChEBI" id="CHEBI:15378"/>
        <dbReference type="ChEBI" id="CHEBI:16526"/>
        <dbReference type="ChEBI" id="CHEBI:33019"/>
        <dbReference type="ChEBI" id="CHEBI:37575"/>
        <dbReference type="ChEBI" id="CHEBI:57841"/>
        <dbReference type="ChEBI" id="CHEBI:62890"/>
        <dbReference type="EC" id="2.5.1.3"/>
    </reaction>
</comment>
<dbReference type="GO" id="GO:0009228">
    <property type="term" value="P:thiamine biosynthetic process"/>
    <property type="evidence" value="ECO:0007669"/>
    <property type="project" value="UniProtKB-KW"/>
</dbReference>
<feature type="compositionally biased region" description="Polar residues" evidence="12">
    <location>
        <begin position="208"/>
        <end position="218"/>
    </location>
</feature>
<name>A0A0F7PCS1_9EURY</name>
<keyword evidence="17" id="KW-1185">Reference proteome</keyword>
<keyword evidence="2 9" id="KW-0808">Transferase</keyword>
<comment type="pathway">
    <text evidence="1 9 11">Cofactor biosynthesis; thiamine diphosphate biosynthesis; thiamine phosphate from 4-amino-2-methyl-5-diphosphomethylpyrimidine and 4-methyl-5-(2-phosphoethyl)-thiazole: step 1/1.</text>
</comment>
<dbReference type="InterPro" id="IPR022998">
    <property type="entry name" value="ThiamineP_synth_TenI"/>
</dbReference>
<organism evidence="14 17">
    <name type="scientific">Halanaeroarchaeum sulfurireducens</name>
    <dbReference type="NCBI Taxonomy" id="1604004"/>
    <lineage>
        <taxon>Archaea</taxon>
        <taxon>Methanobacteriati</taxon>
        <taxon>Methanobacteriota</taxon>
        <taxon>Stenosarchaea group</taxon>
        <taxon>Halobacteria</taxon>
        <taxon>Halobacteriales</taxon>
        <taxon>Halobacteriaceae</taxon>
        <taxon>Halanaeroarchaeum</taxon>
    </lineage>
</organism>
<dbReference type="Gene3D" id="3.20.20.70">
    <property type="entry name" value="Aldolase class I"/>
    <property type="match status" value="1"/>
</dbReference>
<sequence>MNTALRTYLVTQADRSGDRSTIDVVEAAIAGGVDAVQLREKHLSTRDRYRLGQAVRDRTRTAGVPFLVNDRVDLAAALDADGVHLGDDDLPVEAAREVLGPDAIVGRSVSSPKGAREAEQAGADYLGVGAVYATDTKDVDADDAEIGPETVAAIDEAVDRPLVAIGGITPSNAGAVVRAGATGVAVVSAITAADDPQDATRRLRRSVESGSNEQEVSQ</sequence>
<feature type="binding site" evidence="9">
    <location>
        <position position="69"/>
    </location>
    <ligand>
        <name>4-amino-2-methyl-5-(diphosphooxymethyl)pyrimidine</name>
        <dbReference type="ChEBI" id="CHEBI:57841"/>
    </ligand>
</feature>
<reference evidence="16" key="2">
    <citation type="submission" date="2015-05" db="EMBL/GenBank/DDBJ databases">
        <title>Complete genome sequence of Halanaeroarchaeum sulfurireducens type strain M27-SA2, a sulfate-reducer haloarchaeon from marine anoxic lake Medee.</title>
        <authorList>
            <person name="Messina E."/>
            <person name="Kublanov I.V."/>
            <person name="Toshchakov S."/>
            <person name="Arcadi E."/>
            <person name="La Spada G."/>
            <person name="La Cono V."/>
            <person name="Yakimov M.M."/>
        </authorList>
    </citation>
    <scope>NUCLEOTIDE SEQUENCE [LARGE SCALE GENOMIC DNA]</scope>
    <source>
        <strain evidence="16">M27-SA2</strain>
    </source>
</reference>
<dbReference type="PANTHER" id="PTHR20857:SF15">
    <property type="entry name" value="THIAMINE-PHOSPHATE SYNTHASE"/>
    <property type="match status" value="1"/>
</dbReference>
<dbReference type="CDD" id="cd00564">
    <property type="entry name" value="TMP_TenI"/>
    <property type="match status" value="1"/>
</dbReference>
<dbReference type="GO" id="GO:0005737">
    <property type="term" value="C:cytoplasm"/>
    <property type="evidence" value="ECO:0007669"/>
    <property type="project" value="TreeGrafter"/>
</dbReference>
<gene>
    <name evidence="9 14" type="primary">thiE</name>
    <name evidence="15" type="ORF">HLASA_1488</name>
    <name evidence="14" type="ORF">HLASF_1501</name>
</gene>
<keyword evidence="3 9" id="KW-0479">Metal-binding</keyword>
<dbReference type="UniPathway" id="UPA00060">
    <property type="reaction ID" value="UER00141"/>
</dbReference>
<dbReference type="HAMAP" id="MF_00097">
    <property type="entry name" value="TMP_synthase"/>
    <property type="match status" value="1"/>
</dbReference>
<feature type="region of interest" description="Disordered" evidence="12">
    <location>
        <begin position="195"/>
        <end position="218"/>
    </location>
</feature>
<dbReference type="GeneID" id="26010831"/>
<evidence type="ECO:0000256" key="4">
    <source>
        <dbReference type="ARBA" id="ARBA00022842"/>
    </source>
</evidence>
<dbReference type="FunFam" id="3.20.20.70:FF:000096">
    <property type="entry name" value="Thiamine-phosphate synthase"/>
    <property type="match status" value="1"/>
</dbReference>
<evidence type="ECO:0000256" key="11">
    <source>
        <dbReference type="RuleBase" id="RU004253"/>
    </source>
</evidence>
<dbReference type="GO" id="GO:0000287">
    <property type="term" value="F:magnesium ion binding"/>
    <property type="evidence" value="ECO:0007669"/>
    <property type="project" value="UniProtKB-UniRule"/>
</dbReference>
<evidence type="ECO:0000313" key="17">
    <source>
        <dbReference type="Proteomes" id="UP000069906"/>
    </source>
</evidence>
<dbReference type="PANTHER" id="PTHR20857">
    <property type="entry name" value="THIAMINE-PHOSPHATE PYROPHOSPHORYLASE"/>
    <property type="match status" value="1"/>
</dbReference>
<feature type="compositionally biased region" description="Basic and acidic residues" evidence="12">
    <location>
        <begin position="198"/>
        <end position="207"/>
    </location>
</feature>
<dbReference type="EMBL" id="CP008874">
    <property type="protein sequence ID" value="AKH97980.1"/>
    <property type="molecule type" value="Genomic_DNA"/>
</dbReference>
<feature type="binding site" evidence="9">
    <location>
        <begin position="37"/>
        <end position="41"/>
    </location>
    <ligand>
        <name>4-amino-2-methyl-5-(diphosphooxymethyl)pyrimidine</name>
        <dbReference type="ChEBI" id="CHEBI:57841"/>
    </ligand>
</feature>
<feature type="binding site" evidence="9">
    <location>
        <position position="108"/>
    </location>
    <ligand>
        <name>4-amino-2-methyl-5-(diphosphooxymethyl)pyrimidine</name>
        <dbReference type="ChEBI" id="CHEBI:57841"/>
    </ligand>
</feature>
<evidence type="ECO:0000256" key="9">
    <source>
        <dbReference type="HAMAP-Rule" id="MF_00097"/>
    </source>
</evidence>
<dbReference type="NCBIfam" id="TIGR00693">
    <property type="entry name" value="thiE"/>
    <property type="match status" value="1"/>
</dbReference>
<feature type="binding site" evidence="9">
    <location>
        <position position="137"/>
    </location>
    <ligand>
        <name>4-amino-2-methyl-5-(diphosphooxymethyl)pyrimidine</name>
        <dbReference type="ChEBI" id="CHEBI:57841"/>
    </ligand>
</feature>
<dbReference type="Proteomes" id="UP000060390">
    <property type="component" value="Chromosome"/>
</dbReference>
<reference evidence="14 17" key="1">
    <citation type="journal article" date="2015" name="ISME J.">
        <title>Elemental sulfur and acetate can support life of a novel strictly anaerobic haloarchaeon.</title>
        <authorList>
            <person name="Sorokin D.Y."/>
            <person name="Kublanov I.V."/>
            <person name="Gavrilov S.N."/>
            <person name="Rojo D."/>
            <person name="Roman P."/>
            <person name="Golyshin P.N."/>
            <person name="Slepak V.Z."/>
            <person name="Smedile F."/>
            <person name="Ferrer M."/>
            <person name="Messina E."/>
            <person name="La Cono V."/>
            <person name="Yakimov M.M."/>
        </authorList>
    </citation>
    <scope>NUCLEOTIDE SEQUENCE [LARGE SCALE GENOMIC DNA]</scope>
    <source>
        <strain evidence="14 17">HSR2</strain>
    </source>
</reference>
<dbReference type="InterPro" id="IPR013785">
    <property type="entry name" value="Aldolase_TIM"/>
</dbReference>
<evidence type="ECO:0000256" key="7">
    <source>
        <dbReference type="ARBA" id="ARBA00047851"/>
    </source>
</evidence>
<evidence type="ECO:0000256" key="6">
    <source>
        <dbReference type="ARBA" id="ARBA00047334"/>
    </source>
</evidence>
<evidence type="ECO:0000256" key="10">
    <source>
        <dbReference type="RuleBase" id="RU003826"/>
    </source>
</evidence>
<dbReference type="PATRIC" id="fig|1604004.4.peg.1566"/>
<dbReference type="InterPro" id="IPR034291">
    <property type="entry name" value="TMP_synthase"/>
</dbReference>
<dbReference type="EMBL" id="CP011564">
    <property type="protein sequence ID" value="ALG82374.1"/>
    <property type="molecule type" value="Genomic_DNA"/>
</dbReference>
<evidence type="ECO:0000256" key="3">
    <source>
        <dbReference type="ARBA" id="ARBA00022723"/>
    </source>
</evidence>
<feature type="binding site" evidence="9">
    <location>
        <position position="89"/>
    </location>
    <ligand>
        <name>Mg(2+)</name>
        <dbReference type="ChEBI" id="CHEBI:18420"/>
    </ligand>
</feature>
<dbReference type="Proteomes" id="UP000069906">
    <property type="component" value="Chromosome"/>
</dbReference>
<dbReference type="InterPro" id="IPR036206">
    <property type="entry name" value="ThiamineP_synth_sf"/>
</dbReference>
<evidence type="ECO:0000313" key="16">
    <source>
        <dbReference type="Proteomes" id="UP000060390"/>
    </source>
</evidence>
<dbReference type="HOGENOM" id="CLU_018272_3_2_2"/>
<reference evidence="15 16" key="3">
    <citation type="journal article" date="2016" name="Stand. Genomic Sci.">
        <title>Complete genome sequence of 'Halanaeroarchaeum sulfurireducens' M27-SA2, a sulfur-reducing and acetate-oxidizing haloarchaeon from the deep-sea hypersaline anoxic lake Medee.</title>
        <authorList>
            <person name="Messina E."/>
            <person name="Sorokin D.Y."/>
            <person name="Kublanov I.V."/>
            <person name="Toshchakov S."/>
            <person name="Lopatina A."/>
            <person name="Arcadi E."/>
            <person name="Smedile F."/>
            <person name="La Spada G."/>
            <person name="La Cono V."/>
            <person name="Yakimov M.M."/>
        </authorList>
    </citation>
    <scope>NUCLEOTIDE SEQUENCE [LARGE SCALE GENOMIC DNA]</scope>
    <source>
        <strain evidence="15 16">M27-SA2</strain>
    </source>
</reference>
<feature type="domain" description="Thiamine phosphate synthase/TenI" evidence="13">
    <location>
        <begin position="8"/>
        <end position="190"/>
    </location>
</feature>
<comment type="catalytic activity">
    <reaction evidence="8 9 10">
        <text>2-[(2R,5Z)-2-carboxy-4-methylthiazol-5(2H)-ylidene]ethyl phosphate + 4-amino-2-methyl-5-(diphosphooxymethyl)pyrimidine + 2 H(+) = thiamine phosphate + CO2 + diphosphate</text>
        <dbReference type="Rhea" id="RHEA:47844"/>
        <dbReference type="ChEBI" id="CHEBI:15378"/>
        <dbReference type="ChEBI" id="CHEBI:16526"/>
        <dbReference type="ChEBI" id="CHEBI:33019"/>
        <dbReference type="ChEBI" id="CHEBI:37575"/>
        <dbReference type="ChEBI" id="CHEBI:57841"/>
        <dbReference type="ChEBI" id="CHEBI:62899"/>
        <dbReference type="EC" id="2.5.1.3"/>
    </reaction>
</comment>
<keyword evidence="5 9" id="KW-0784">Thiamine biosynthesis</keyword>
<proteinExistence type="inferred from homology"/>
<comment type="similarity">
    <text evidence="9 10">Belongs to the thiamine-phosphate synthase family.</text>
</comment>
<evidence type="ECO:0000313" key="14">
    <source>
        <dbReference type="EMBL" id="AKH97980.1"/>
    </source>
</evidence>
<evidence type="ECO:0000256" key="2">
    <source>
        <dbReference type="ARBA" id="ARBA00022679"/>
    </source>
</evidence>
<dbReference type="KEGG" id="hsu:HLASF_1501"/>
<evidence type="ECO:0000256" key="1">
    <source>
        <dbReference type="ARBA" id="ARBA00005165"/>
    </source>
</evidence>
<dbReference type="SUPFAM" id="SSF51391">
    <property type="entry name" value="Thiamin phosphate synthase"/>
    <property type="match status" value="1"/>
</dbReference>
<comment type="cofactor">
    <cofactor evidence="9">
        <name>Mg(2+)</name>
        <dbReference type="ChEBI" id="CHEBI:18420"/>
    </cofactor>
    <text evidence="9">Binds 1 Mg(2+) ion per subunit.</text>
</comment>
<evidence type="ECO:0000259" key="13">
    <source>
        <dbReference type="Pfam" id="PF02581"/>
    </source>
</evidence>
<evidence type="ECO:0000313" key="15">
    <source>
        <dbReference type="EMBL" id="ALG82374.1"/>
    </source>
</evidence>
<comment type="function">
    <text evidence="9">Condenses 4-methyl-5-(beta-hydroxyethyl)thiazole monophosphate (THZ-P) and 2-methyl-4-amino-5-hydroxymethyl pyrimidine pyrophosphate (HMP-PP) to form thiamine monophosphate (TMP).</text>
</comment>
<feature type="binding site" evidence="9">
    <location>
        <position position="70"/>
    </location>
    <ligand>
        <name>Mg(2+)</name>
        <dbReference type="ChEBI" id="CHEBI:18420"/>
    </ligand>
</feature>
<dbReference type="AlphaFoldDB" id="A0A0F7PCS1"/>
<dbReference type="GO" id="GO:0009229">
    <property type="term" value="P:thiamine diphosphate biosynthetic process"/>
    <property type="evidence" value="ECO:0007669"/>
    <property type="project" value="UniProtKB-UniRule"/>
</dbReference>
<evidence type="ECO:0000256" key="8">
    <source>
        <dbReference type="ARBA" id="ARBA00047883"/>
    </source>
</evidence>
<evidence type="ECO:0000256" key="5">
    <source>
        <dbReference type="ARBA" id="ARBA00022977"/>
    </source>
</evidence>
<feature type="binding site" evidence="9">
    <location>
        <position position="167"/>
    </location>
    <ligand>
        <name>2-[(2R,5Z)-2-carboxy-4-methylthiazol-5(2H)-ylidene]ethyl phosphate</name>
        <dbReference type="ChEBI" id="CHEBI:62899"/>
    </ligand>
</feature>
<dbReference type="EC" id="2.5.1.3" evidence="9"/>
<comment type="catalytic activity">
    <reaction evidence="6 9 10">
        <text>4-methyl-5-(2-phosphooxyethyl)-thiazole + 4-amino-2-methyl-5-(diphosphooxymethyl)pyrimidine + H(+) = thiamine phosphate + diphosphate</text>
        <dbReference type="Rhea" id="RHEA:22328"/>
        <dbReference type="ChEBI" id="CHEBI:15378"/>
        <dbReference type="ChEBI" id="CHEBI:33019"/>
        <dbReference type="ChEBI" id="CHEBI:37575"/>
        <dbReference type="ChEBI" id="CHEBI:57841"/>
        <dbReference type="ChEBI" id="CHEBI:58296"/>
        <dbReference type="EC" id="2.5.1.3"/>
    </reaction>
</comment>
<dbReference type="GO" id="GO:0004789">
    <property type="term" value="F:thiamine-phosphate diphosphorylase activity"/>
    <property type="evidence" value="ECO:0007669"/>
    <property type="project" value="UniProtKB-UniRule"/>
</dbReference>
<feature type="binding site" evidence="9">
    <location>
        <begin position="187"/>
        <end position="188"/>
    </location>
    <ligand>
        <name>2-[(2R,5Z)-2-carboxy-4-methylthiazol-5(2H)-ylidene]ethyl phosphate</name>
        <dbReference type="ChEBI" id="CHEBI:62899"/>
    </ligand>
</feature>
<dbReference type="STRING" id="1604004.HLASA_1488"/>
<dbReference type="RefSeq" id="WP_050048684.1">
    <property type="nucleotide sequence ID" value="NZ_CP008874.1"/>
</dbReference>
<dbReference type="OrthoDB" id="85572at2157"/>
<evidence type="ECO:0000256" key="12">
    <source>
        <dbReference type="SAM" id="MobiDB-lite"/>
    </source>
</evidence>
<dbReference type="KEGG" id="hsf:HLASA_1488"/>
<protein>
    <recommendedName>
        <fullName evidence="9">Thiamine-phosphate synthase</fullName>
        <shortName evidence="9">TP synthase</shortName>
        <shortName evidence="9">TPS</shortName>
        <ecNumber evidence="9">2.5.1.3</ecNumber>
    </recommendedName>
    <alternativeName>
        <fullName evidence="9">Thiamine-phosphate pyrophosphorylase</fullName>
        <shortName evidence="9">TMP pyrophosphorylase</shortName>
        <shortName evidence="9">TMP-PPase</shortName>
    </alternativeName>
</protein>